<evidence type="ECO:0000259" key="1">
    <source>
        <dbReference type="Pfam" id="PF08241"/>
    </source>
</evidence>
<dbReference type="Pfam" id="PF08241">
    <property type="entry name" value="Methyltransf_11"/>
    <property type="match status" value="1"/>
</dbReference>
<comment type="caution">
    <text evidence="2">The sequence shown here is derived from an EMBL/GenBank/DDBJ whole genome shotgun (WGS) entry which is preliminary data.</text>
</comment>
<reference evidence="2 3" key="1">
    <citation type="submission" date="2017-09" db="EMBL/GenBank/DDBJ databases">
        <title>Depth-based differentiation of microbial function through sediment-hosted aquifers and enrichment of novel symbionts in the deep terrestrial subsurface.</title>
        <authorList>
            <person name="Probst A.J."/>
            <person name="Ladd B."/>
            <person name="Jarett J.K."/>
            <person name="Geller-Mcgrath D.E."/>
            <person name="Sieber C.M."/>
            <person name="Emerson J.B."/>
            <person name="Anantharaman K."/>
            <person name="Thomas B.C."/>
            <person name="Malmstrom R."/>
            <person name="Stieglmeier M."/>
            <person name="Klingl A."/>
            <person name="Woyke T."/>
            <person name="Ryan C.M."/>
            <person name="Banfield J.F."/>
        </authorList>
    </citation>
    <scope>NUCLEOTIDE SEQUENCE [LARGE SCALE GENOMIC DNA]</scope>
    <source>
        <strain evidence="2">CG22_combo_CG10-13_8_21_14_all_43_18</strain>
    </source>
</reference>
<protein>
    <submittedName>
        <fullName evidence="2">Methyltransferase type 11</fullName>
    </submittedName>
</protein>
<dbReference type="PANTHER" id="PTHR43591">
    <property type="entry name" value="METHYLTRANSFERASE"/>
    <property type="match status" value="1"/>
</dbReference>
<dbReference type="SUPFAM" id="SSF53335">
    <property type="entry name" value="S-adenosyl-L-methionine-dependent methyltransferases"/>
    <property type="match status" value="1"/>
</dbReference>
<dbReference type="InterPro" id="IPR013216">
    <property type="entry name" value="Methyltransf_11"/>
</dbReference>
<evidence type="ECO:0000313" key="3">
    <source>
        <dbReference type="Proteomes" id="UP000231276"/>
    </source>
</evidence>
<organism evidence="2 3">
    <name type="scientific">Candidatus Campbellbacteria bacterium CG22_combo_CG10-13_8_21_14_all_43_18</name>
    <dbReference type="NCBI Taxonomy" id="1974530"/>
    <lineage>
        <taxon>Bacteria</taxon>
        <taxon>Candidatus Campbelliibacteriota</taxon>
    </lineage>
</organism>
<dbReference type="Gene3D" id="3.40.50.150">
    <property type="entry name" value="Vaccinia Virus protein VP39"/>
    <property type="match status" value="1"/>
</dbReference>
<dbReference type="Proteomes" id="UP000231276">
    <property type="component" value="Unassembled WGS sequence"/>
</dbReference>
<evidence type="ECO:0000313" key="2">
    <source>
        <dbReference type="EMBL" id="PIP86440.1"/>
    </source>
</evidence>
<dbReference type="GO" id="GO:0008757">
    <property type="term" value="F:S-adenosylmethionine-dependent methyltransferase activity"/>
    <property type="evidence" value="ECO:0007669"/>
    <property type="project" value="InterPro"/>
</dbReference>
<feature type="domain" description="Methyltransferase type 11" evidence="1">
    <location>
        <begin position="44"/>
        <end position="124"/>
    </location>
</feature>
<keyword evidence="2" id="KW-0489">Methyltransferase</keyword>
<dbReference type="CDD" id="cd02440">
    <property type="entry name" value="AdoMet_MTases"/>
    <property type="match status" value="1"/>
</dbReference>
<dbReference type="EMBL" id="PCTS01000029">
    <property type="protein sequence ID" value="PIP86440.1"/>
    <property type="molecule type" value="Genomic_DNA"/>
</dbReference>
<gene>
    <name evidence="2" type="ORF">COW82_02170</name>
</gene>
<proteinExistence type="predicted"/>
<dbReference type="AlphaFoldDB" id="A0A2H0DXW7"/>
<dbReference type="GO" id="GO:0032259">
    <property type="term" value="P:methylation"/>
    <property type="evidence" value="ECO:0007669"/>
    <property type="project" value="UniProtKB-KW"/>
</dbReference>
<dbReference type="InterPro" id="IPR029063">
    <property type="entry name" value="SAM-dependent_MTases_sf"/>
</dbReference>
<name>A0A2H0DXW7_9BACT</name>
<dbReference type="PANTHER" id="PTHR43591:SF110">
    <property type="entry name" value="RHODANESE DOMAIN-CONTAINING PROTEIN"/>
    <property type="match status" value="1"/>
</dbReference>
<sequence>MMRKIQIDSKNYIGLRYNHKVRWMNFWHQVREISNLADAPAEVLEIGKGSGLVSKYLRKMGYVVTTLDIDKTVKPDILASVEDIPTEDGKFDLVLSAEVLEHLPYEEAPKALREIRRVTKKSAVISLPYAGSYFKFFLKIPKFPEIDIFIPIPYFWKKHKVTKEHYWEVGKKGFSVKKIKALIERAGFEIKKSKVFRDDFDHIFFVLEK</sequence>
<accession>A0A2H0DXW7</accession>
<keyword evidence="2" id="KW-0808">Transferase</keyword>